<dbReference type="InterPro" id="IPR034028">
    <property type="entry name" value="ZnMc_ADAM_fungal"/>
</dbReference>
<keyword evidence="4" id="KW-0862">Zinc</keyword>
<dbReference type="CDD" id="cd04271">
    <property type="entry name" value="ZnMc_ADAM_fungal"/>
    <property type="match status" value="1"/>
</dbReference>
<reference evidence="11" key="1">
    <citation type="journal article" date="2015" name="PLoS Genet.">
        <title>The dynamic genome and transcriptome of the human fungal pathogen Blastomyces and close relative Emmonsia.</title>
        <authorList>
            <person name="Munoz J.F."/>
            <person name="Gauthier G.M."/>
            <person name="Desjardins C.A."/>
            <person name="Gallo J.E."/>
            <person name="Holder J."/>
            <person name="Sullivan T.D."/>
            <person name="Marty A.J."/>
            <person name="Carmen J.C."/>
            <person name="Chen Z."/>
            <person name="Ding L."/>
            <person name="Gujja S."/>
            <person name="Magrini V."/>
            <person name="Misas E."/>
            <person name="Mitreva M."/>
            <person name="Priest M."/>
            <person name="Saif S."/>
            <person name="Whiston E.A."/>
            <person name="Young S."/>
            <person name="Zeng Q."/>
            <person name="Goldman W.E."/>
            <person name="Mardis E.R."/>
            <person name="Taylor J.W."/>
            <person name="McEwen J.G."/>
            <person name="Clay O.K."/>
            <person name="Klein B.S."/>
            <person name="Cuomo C.A."/>
        </authorList>
    </citation>
    <scope>NUCLEOTIDE SEQUENCE [LARGE SCALE GENOMIC DNA]</scope>
    <source>
        <strain evidence="11">UAMH 3008</strain>
    </source>
</reference>
<keyword evidence="6" id="KW-1133">Transmembrane helix</keyword>
<accession>A0A0G2ICL4</accession>
<comment type="function">
    <text evidence="2">Probable zinc protease.</text>
</comment>
<proteinExistence type="predicted"/>
<protein>
    <recommendedName>
        <fullName evidence="3">Disintegrin and metalloproteinase domain-containing protein B</fullName>
    </recommendedName>
</protein>
<dbReference type="PANTHER" id="PTHR11905">
    <property type="entry name" value="ADAM A DISINTEGRIN AND METALLOPROTEASE DOMAIN"/>
    <property type="match status" value="1"/>
</dbReference>
<dbReference type="EMBL" id="LCZI01000157">
    <property type="protein sequence ID" value="KKZ68010.1"/>
    <property type="molecule type" value="Genomic_DNA"/>
</dbReference>
<dbReference type="PROSITE" id="PS50214">
    <property type="entry name" value="DISINTEGRIN_2"/>
    <property type="match status" value="1"/>
</dbReference>
<dbReference type="InterPro" id="IPR001762">
    <property type="entry name" value="Disintegrin_dom"/>
</dbReference>
<feature type="compositionally biased region" description="Basic and acidic residues" evidence="5">
    <location>
        <begin position="189"/>
        <end position="207"/>
    </location>
</feature>
<dbReference type="SUPFAM" id="SSF55486">
    <property type="entry name" value="Metalloproteases ('zincins'), catalytic domain"/>
    <property type="match status" value="1"/>
</dbReference>
<feature type="region of interest" description="Disordered" evidence="5">
    <location>
        <begin position="189"/>
        <end position="220"/>
    </location>
</feature>
<feature type="domain" description="Disintegrin" evidence="8">
    <location>
        <begin position="525"/>
        <end position="614"/>
    </location>
</feature>
<feature type="chain" id="PRO_5002545884" description="Disintegrin and metalloproteinase domain-containing protein B" evidence="7">
    <location>
        <begin position="25"/>
        <end position="817"/>
    </location>
</feature>
<dbReference type="Pfam" id="PF13688">
    <property type="entry name" value="Reprolysin_5"/>
    <property type="match status" value="1"/>
</dbReference>
<keyword evidence="1" id="KW-1015">Disulfide bond</keyword>
<dbReference type="Gene3D" id="3.40.390.10">
    <property type="entry name" value="Collagenase (Catalytic Domain)"/>
    <property type="match status" value="1"/>
</dbReference>
<dbReference type="Pfam" id="PF00200">
    <property type="entry name" value="Disintegrin"/>
    <property type="match status" value="1"/>
</dbReference>
<dbReference type="GO" id="GO:0004222">
    <property type="term" value="F:metalloendopeptidase activity"/>
    <property type="evidence" value="ECO:0007669"/>
    <property type="project" value="InterPro"/>
</dbReference>
<dbReference type="Gene3D" id="4.10.70.10">
    <property type="entry name" value="Disintegrin domain"/>
    <property type="match status" value="1"/>
</dbReference>
<dbReference type="InterPro" id="IPR006586">
    <property type="entry name" value="ADAM_Cys-rich"/>
</dbReference>
<evidence type="ECO:0000256" key="1">
    <source>
        <dbReference type="ARBA" id="ARBA00023157"/>
    </source>
</evidence>
<dbReference type="VEuPathDB" id="FungiDB:EMCG_06352"/>
<sequence length="817" mass="87855">MRFFGGLVPLIASALALLASNVDARSERRDNIGYISLVEQPIIHTPSHRVNSLSHFDITFDLHKRQQRLKLSLEPNHDILPDGAQVNFVDQAGKIQKSELINRQDHKVFKGWSWIEVGDGNWERAGWARVVIKEDGPDPLFEGTFTAMHDHHHILLRSSYAQTKHELDKNVEDTTGEYMIVFRDSDTGRPMEDDVTKRSSPEARSCEADSLPFNSDPDHPIFRPATKRDTSLWSSVSLDSIFGLDRRQLDMPGRGGNAGGVNLASTIGSTAGCPSTRKVALIGVATDCSYTQSFNSQQLTRENVISVVNSASQLYEETFNISLGLRNLTVFPADCPASPPASAPWNVGCGEGGNGGLTLGQRLNLFSAWRGQQQDDNAFWTLMSNCRTGAEVGLAWLGQLCSREVRGKPDPNNSSSQAVTGSNVIARTPNEWQVFAHEVGHTFGAVHDCDDRLCQISQAVSTSQCCPFSQNSCNANGRFIMNPTSGRGITQFSPCTVGNICSSMGRNSVQSDCLSNNRGVVTITGSQCGNGIVEEGEDCDCGGENSCRDNPCCDARTCKFKGNAVCDDSNEDCCNGCQFKSSNDVCRPSTGPCDPEEKCTGNSSNCPADKSKPDGEGCGNGLACASGQCTSRDHQCRTLMGSLLDGADTFACDDRTCTLACSSPSLPRNTCSSLNQNFLDGTPCSSGGRCKNGVCEGSSFGNEVKSWIENNKSLVIGISAGVGGLLLLSILGCIIKRCRKPRRRKSMAPMTQGAVFSPPARGFPGWTGPQPADPWVPHPSQGGQEGPNAPPFDQPFPPPAYGSTAAARGRMPSVRYA</sequence>
<evidence type="ECO:0000256" key="7">
    <source>
        <dbReference type="SAM" id="SignalP"/>
    </source>
</evidence>
<comment type="caution">
    <text evidence="4">Lacks conserved residue(s) required for the propagation of feature annotation.</text>
</comment>
<evidence type="ECO:0000259" key="8">
    <source>
        <dbReference type="PROSITE" id="PS50214"/>
    </source>
</evidence>
<dbReference type="Proteomes" id="UP000034164">
    <property type="component" value="Unassembled WGS sequence"/>
</dbReference>
<feature type="binding site" evidence="4">
    <location>
        <position position="441"/>
    </location>
    <ligand>
        <name>Zn(2+)</name>
        <dbReference type="ChEBI" id="CHEBI:29105"/>
        <note>catalytic</note>
    </ligand>
</feature>
<dbReference type="AlphaFoldDB" id="A0A0G2ICL4"/>
<dbReference type="SMART" id="SM00608">
    <property type="entry name" value="ACR"/>
    <property type="match status" value="1"/>
</dbReference>
<feature type="binding site" evidence="4">
    <location>
        <position position="437"/>
    </location>
    <ligand>
        <name>Zn(2+)</name>
        <dbReference type="ChEBI" id="CHEBI:29105"/>
        <note>catalytic</note>
    </ligand>
</feature>
<name>A0A0G2ICL4_9EURO</name>
<dbReference type="PANTHER" id="PTHR11905:SF159">
    <property type="entry name" value="ADAM METALLOPROTEASE"/>
    <property type="match status" value="1"/>
</dbReference>
<dbReference type="FunFam" id="4.10.70.10:FF:000003">
    <property type="entry name" value="Disintegrin and metalloproteinase domain-containing protein 17"/>
    <property type="match status" value="1"/>
</dbReference>
<gene>
    <name evidence="10" type="ORF">EMCG_06352</name>
</gene>
<dbReference type="InterPro" id="IPR001590">
    <property type="entry name" value="Peptidase_M12B"/>
</dbReference>
<comment type="caution">
    <text evidence="10">The sequence shown here is derived from an EMBL/GenBank/DDBJ whole genome shotgun (WGS) entry which is preliminary data.</text>
</comment>
<feature type="domain" description="Peptidase M12B" evidence="9">
    <location>
        <begin position="277"/>
        <end position="500"/>
    </location>
</feature>
<feature type="compositionally biased region" description="Pro residues" evidence="5">
    <location>
        <begin position="788"/>
        <end position="800"/>
    </location>
</feature>
<dbReference type="InterPro" id="IPR036436">
    <property type="entry name" value="Disintegrin_dom_sf"/>
</dbReference>
<keyword evidence="4" id="KW-0479">Metal-binding</keyword>
<evidence type="ECO:0000256" key="5">
    <source>
        <dbReference type="SAM" id="MobiDB-lite"/>
    </source>
</evidence>
<keyword evidence="7" id="KW-0732">Signal</keyword>
<feature type="binding site" evidence="4">
    <location>
        <position position="447"/>
    </location>
    <ligand>
        <name>Zn(2+)</name>
        <dbReference type="ChEBI" id="CHEBI:29105"/>
        <note>catalytic</note>
    </ligand>
</feature>
<feature type="region of interest" description="Disordered" evidence="5">
    <location>
        <begin position="744"/>
        <end position="817"/>
    </location>
</feature>
<evidence type="ECO:0000313" key="11">
    <source>
        <dbReference type="Proteomes" id="UP000034164"/>
    </source>
</evidence>
<evidence type="ECO:0000256" key="6">
    <source>
        <dbReference type="SAM" id="Phobius"/>
    </source>
</evidence>
<dbReference type="OrthoDB" id="5951731at2759"/>
<dbReference type="InterPro" id="IPR024079">
    <property type="entry name" value="MetalloPept_cat_dom_sf"/>
</dbReference>
<evidence type="ECO:0000256" key="2">
    <source>
        <dbReference type="ARBA" id="ARBA00056552"/>
    </source>
</evidence>
<evidence type="ECO:0000256" key="3">
    <source>
        <dbReference type="ARBA" id="ARBA00074021"/>
    </source>
</evidence>
<evidence type="ECO:0000313" key="10">
    <source>
        <dbReference type="EMBL" id="KKZ68010.1"/>
    </source>
</evidence>
<evidence type="ECO:0000256" key="4">
    <source>
        <dbReference type="PROSITE-ProRule" id="PRU00276"/>
    </source>
</evidence>
<feature type="signal peptide" evidence="7">
    <location>
        <begin position="1"/>
        <end position="24"/>
    </location>
</feature>
<dbReference type="SMART" id="SM00050">
    <property type="entry name" value="DISIN"/>
    <property type="match status" value="1"/>
</dbReference>
<organism evidence="10 11">
    <name type="scientific">[Emmonsia] crescens</name>
    <dbReference type="NCBI Taxonomy" id="73230"/>
    <lineage>
        <taxon>Eukaryota</taxon>
        <taxon>Fungi</taxon>
        <taxon>Dikarya</taxon>
        <taxon>Ascomycota</taxon>
        <taxon>Pezizomycotina</taxon>
        <taxon>Eurotiomycetes</taxon>
        <taxon>Eurotiomycetidae</taxon>
        <taxon>Onygenales</taxon>
        <taxon>Ajellomycetaceae</taxon>
        <taxon>Emergomyces</taxon>
    </lineage>
</organism>
<dbReference type="PROSITE" id="PS50215">
    <property type="entry name" value="ADAM_MEPRO"/>
    <property type="match status" value="1"/>
</dbReference>
<dbReference type="GO" id="GO:0046872">
    <property type="term" value="F:metal ion binding"/>
    <property type="evidence" value="ECO:0007669"/>
    <property type="project" value="UniProtKB-KW"/>
</dbReference>
<feature type="transmembrane region" description="Helical" evidence="6">
    <location>
        <begin position="714"/>
        <end position="735"/>
    </location>
</feature>
<dbReference type="Gene3D" id="3.40.1620.60">
    <property type="match status" value="1"/>
</dbReference>
<evidence type="ECO:0000259" key="9">
    <source>
        <dbReference type="PROSITE" id="PS50215"/>
    </source>
</evidence>
<keyword evidence="6" id="KW-0812">Transmembrane</keyword>
<dbReference type="SUPFAM" id="SSF57552">
    <property type="entry name" value="Blood coagulation inhibitor (disintegrin)"/>
    <property type="match status" value="1"/>
</dbReference>
<dbReference type="GO" id="GO:0006508">
    <property type="term" value="P:proteolysis"/>
    <property type="evidence" value="ECO:0007669"/>
    <property type="project" value="InterPro"/>
</dbReference>
<feature type="active site" evidence="4">
    <location>
        <position position="438"/>
    </location>
</feature>
<keyword evidence="6" id="KW-0472">Membrane</keyword>